<dbReference type="GO" id="GO:0004713">
    <property type="term" value="F:protein tyrosine kinase activity"/>
    <property type="evidence" value="ECO:0007669"/>
    <property type="project" value="InterPro"/>
</dbReference>
<dbReference type="PANTHER" id="PTHR24418">
    <property type="entry name" value="TYROSINE-PROTEIN KINASE"/>
    <property type="match status" value="1"/>
</dbReference>
<dbReference type="Pfam" id="PF07714">
    <property type="entry name" value="PK_Tyr_Ser-Thr"/>
    <property type="match status" value="2"/>
</dbReference>
<protein>
    <recommendedName>
        <fullName evidence="3">Tyrosine-protein kinase catalytic domain-containing protein</fullName>
    </recommendedName>
</protein>
<evidence type="ECO:0000313" key="4">
    <source>
        <dbReference type="EMBL" id="ERL92278.1"/>
    </source>
</evidence>
<keyword evidence="1" id="KW-0547">Nucleotide-binding</keyword>
<dbReference type="OrthoDB" id="28230at2759"/>
<sequence>MKKLRHPKLIQLYAVCTVEEPIFIITELMKNGSLLEYLQGKGKGMTNAEVLHQVEHGYRMPAPPSCPPRLYEIMLECWHRDPLRRPTFETLQWKLEDFFTMEGSEYKEASAY</sequence>
<evidence type="ECO:0000259" key="3">
    <source>
        <dbReference type="SMART" id="SM00219"/>
    </source>
</evidence>
<evidence type="ECO:0000256" key="2">
    <source>
        <dbReference type="ARBA" id="ARBA00022840"/>
    </source>
</evidence>
<dbReference type="Gene3D" id="3.30.200.20">
    <property type="entry name" value="Phosphorylase Kinase, domain 1"/>
    <property type="match status" value="1"/>
</dbReference>
<dbReference type="AlphaFoldDB" id="U4UIP2"/>
<accession>U4UIP2</accession>
<dbReference type="STRING" id="77166.U4UIP2"/>
<feature type="domain" description="Tyrosine-protein kinase catalytic" evidence="3">
    <location>
        <begin position="1"/>
        <end position="95"/>
    </location>
</feature>
<organism evidence="4 5">
    <name type="scientific">Dendroctonus ponderosae</name>
    <name type="common">Mountain pine beetle</name>
    <dbReference type="NCBI Taxonomy" id="77166"/>
    <lineage>
        <taxon>Eukaryota</taxon>
        <taxon>Metazoa</taxon>
        <taxon>Ecdysozoa</taxon>
        <taxon>Arthropoda</taxon>
        <taxon>Hexapoda</taxon>
        <taxon>Insecta</taxon>
        <taxon>Pterygota</taxon>
        <taxon>Neoptera</taxon>
        <taxon>Endopterygota</taxon>
        <taxon>Coleoptera</taxon>
        <taxon>Polyphaga</taxon>
        <taxon>Cucujiformia</taxon>
        <taxon>Curculionidae</taxon>
        <taxon>Scolytinae</taxon>
        <taxon>Dendroctonus</taxon>
    </lineage>
</organism>
<evidence type="ECO:0000256" key="1">
    <source>
        <dbReference type="ARBA" id="ARBA00022741"/>
    </source>
</evidence>
<dbReference type="SUPFAM" id="SSF56112">
    <property type="entry name" value="Protein kinase-like (PK-like)"/>
    <property type="match status" value="1"/>
</dbReference>
<evidence type="ECO:0000313" key="5">
    <source>
        <dbReference type="Proteomes" id="UP000030742"/>
    </source>
</evidence>
<proteinExistence type="predicted"/>
<dbReference type="InterPro" id="IPR020635">
    <property type="entry name" value="Tyr_kinase_cat_dom"/>
</dbReference>
<keyword evidence="2" id="KW-0067">ATP-binding</keyword>
<reference evidence="4 5" key="1">
    <citation type="journal article" date="2013" name="Genome Biol.">
        <title>Draft genome of the mountain pine beetle, Dendroctonus ponderosae Hopkins, a major forest pest.</title>
        <authorList>
            <person name="Keeling C.I."/>
            <person name="Yuen M.M."/>
            <person name="Liao N.Y."/>
            <person name="Docking T.R."/>
            <person name="Chan S.K."/>
            <person name="Taylor G.A."/>
            <person name="Palmquist D.L."/>
            <person name="Jackman S.D."/>
            <person name="Nguyen A."/>
            <person name="Li M."/>
            <person name="Henderson H."/>
            <person name="Janes J.K."/>
            <person name="Zhao Y."/>
            <person name="Pandoh P."/>
            <person name="Moore R."/>
            <person name="Sperling F.A."/>
            <person name="Huber D.P."/>
            <person name="Birol I."/>
            <person name="Jones S.J."/>
            <person name="Bohlmann J."/>
        </authorList>
    </citation>
    <scope>NUCLEOTIDE SEQUENCE</scope>
</reference>
<dbReference type="InterPro" id="IPR011009">
    <property type="entry name" value="Kinase-like_dom_sf"/>
</dbReference>
<dbReference type="InterPro" id="IPR001245">
    <property type="entry name" value="Ser-Thr/Tyr_kinase_cat_dom"/>
</dbReference>
<dbReference type="Gene3D" id="1.10.510.10">
    <property type="entry name" value="Transferase(Phosphotransferase) domain 1"/>
    <property type="match status" value="1"/>
</dbReference>
<dbReference type="EMBL" id="KB632319">
    <property type="protein sequence ID" value="ERL92278.1"/>
    <property type="molecule type" value="Genomic_DNA"/>
</dbReference>
<dbReference type="Proteomes" id="UP000030742">
    <property type="component" value="Unassembled WGS sequence"/>
</dbReference>
<dbReference type="InterPro" id="IPR050198">
    <property type="entry name" value="Non-receptor_tyrosine_kinases"/>
</dbReference>
<dbReference type="SMART" id="SM00219">
    <property type="entry name" value="TyrKc"/>
    <property type="match status" value="1"/>
</dbReference>
<dbReference type="GO" id="GO:0005524">
    <property type="term" value="F:ATP binding"/>
    <property type="evidence" value="ECO:0007669"/>
    <property type="project" value="UniProtKB-KW"/>
</dbReference>
<gene>
    <name evidence="4" type="ORF">D910_09595</name>
</gene>
<name>U4UIP2_DENPD</name>